<accession>A0A4D4KSR2</accession>
<dbReference type="Proteomes" id="UP000299290">
    <property type="component" value="Unassembled WGS sequence"/>
</dbReference>
<proteinExistence type="predicted"/>
<evidence type="ECO:0000313" key="3">
    <source>
        <dbReference type="Proteomes" id="UP000299290"/>
    </source>
</evidence>
<dbReference type="AlphaFoldDB" id="A0A4D4KSR2"/>
<feature type="compositionally biased region" description="Basic and acidic residues" evidence="1">
    <location>
        <begin position="1"/>
        <end position="10"/>
    </location>
</feature>
<evidence type="ECO:0000313" key="2">
    <source>
        <dbReference type="EMBL" id="GDY48873.1"/>
    </source>
</evidence>
<sequence>MLANRPEREVVGSGDLQNGLHHKHMGMMPDSLLHRHGLSAAASGSERARYLGSFAVRSGQAAPT</sequence>
<dbReference type="EMBL" id="BJHV01000001">
    <property type="protein sequence ID" value="GDY48873.1"/>
    <property type="molecule type" value="Genomic_DNA"/>
</dbReference>
<feature type="region of interest" description="Disordered" evidence="1">
    <location>
        <begin position="1"/>
        <end position="27"/>
    </location>
</feature>
<keyword evidence="3" id="KW-1185">Reference proteome</keyword>
<name>A0A4D4KSR2_9ACTN</name>
<comment type="caution">
    <text evidence="2">The sequence shown here is derived from an EMBL/GenBank/DDBJ whole genome shotgun (WGS) entry which is preliminary data.</text>
</comment>
<evidence type="ECO:0000256" key="1">
    <source>
        <dbReference type="SAM" id="MobiDB-lite"/>
    </source>
</evidence>
<organism evidence="2 3">
    <name type="scientific">Streptomyces antimycoticus</name>
    <dbReference type="NCBI Taxonomy" id="68175"/>
    <lineage>
        <taxon>Bacteria</taxon>
        <taxon>Bacillati</taxon>
        <taxon>Actinomycetota</taxon>
        <taxon>Actinomycetes</taxon>
        <taxon>Kitasatosporales</taxon>
        <taxon>Streptomycetaceae</taxon>
        <taxon>Streptomyces</taxon>
        <taxon>Streptomyces violaceusniger group</taxon>
    </lineage>
</organism>
<reference evidence="2 3" key="1">
    <citation type="journal article" date="2020" name="Int. J. Syst. Evol. Microbiol.">
        <title>Reclassification of Streptomyces castelarensis and Streptomyces sporoclivatus as later heterotypic synonyms of Streptomyces antimycoticus.</title>
        <authorList>
            <person name="Komaki H."/>
            <person name="Tamura T."/>
        </authorList>
    </citation>
    <scope>NUCLEOTIDE SEQUENCE [LARGE SCALE GENOMIC DNA]</scope>
    <source>
        <strain evidence="2 3">NBRC 12839</strain>
    </source>
</reference>
<gene>
    <name evidence="2" type="ORF">SANT12839_097550</name>
</gene>
<protein>
    <submittedName>
        <fullName evidence="2">Uncharacterized protein</fullName>
    </submittedName>
</protein>